<organism evidence="4 5">
    <name type="scientific">Nocardioides acrostichi</name>
    <dbReference type="NCBI Taxonomy" id="2784339"/>
    <lineage>
        <taxon>Bacteria</taxon>
        <taxon>Bacillati</taxon>
        <taxon>Actinomycetota</taxon>
        <taxon>Actinomycetes</taxon>
        <taxon>Propionibacteriales</taxon>
        <taxon>Nocardioidaceae</taxon>
        <taxon>Nocardioides</taxon>
    </lineage>
</organism>
<evidence type="ECO:0000313" key="4">
    <source>
        <dbReference type="EMBL" id="MBF4162511.1"/>
    </source>
</evidence>
<sequence length="646" mass="69110">MSKQVKQLDRVIIRFAGDSGDGMQLTGDRFTQESAAFGNDLVTLPNFPAEIRAPQGTIPGVSSFQVHFADHDILTPGDRPDVLVAMNPAALKANLGDLPKGATIIVDTHDFSKRNLEKAGYSSNPLDTLEDPDAELSVYNVFPVDLTGMTVEAVKEFGLSRKDAARAKNMFALGLLSWMYGRPTDSTISFLEKKFARIPDVRDANITSFKSGWNFGETTETFVVRYEIKPAPVSAGTYRNITGNLALAWGLVAAGVQSDLPVFLGTYPITPASDILHELSKHKAFGVTTFQAEDEIAGIGAAIGASFGGALGVTSTSGPGVALKSEAVGLAVMTELPLIVVDVQRGGPSTGLPTKTEQADLLQAMFGRNGEAPVPVVAPASPGDCFDAAVEAARIAVTYRTPVMLLSDGYLANGSEPWRIPEIADLPRIEPGFATADDLTESGEFEPYRRDAETLARPWAPPGVAGLEHRIGGLEKADITGNISYDPANHDFMVRTRQAKIDRIADSLPPLEVDDPGAAEGNAAKVLVLGWGSTYGPIGAGVRRVRRSGYRVAQAHLRHLNPFPNDLGDVLERYDKILIPEMNLGQLALLIRARYLVDAVGYNQVNGMPLKAAELAEVIGHLVADAEGIPVDQLDLSIATNQEVHQ</sequence>
<dbReference type="InterPro" id="IPR050722">
    <property type="entry name" value="Pyruvate:ferred/Flavod_OxRd"/>
</dbReference>
<evidence type="ECO:0000259" key="2">
    <source>
        <dbReference type="Pfam" id="PF01558"/>
    </source>
</evidence>
<feature type="domain" description="Pyruvate flavodoxin/ferredoxin oxidoreductase pyrimidine binding" evidence="3">
    <location>
        <begin position="262"/>
        <end position="478"/>
    </location>
</feature>
<evidence type="ECO:0000313" key="5">
    <source>
        <dbReference type="Proteomes" id="UP000656804"/>
    </source>
</evidence>
<dbReference type="NCBIfam" id="TIGR03710">
    <property type="entry name" value="OAFO_sf"/>
    <property type="match status" value="1"/>
</dbReference>
<accession>A0A930V264</accession>
<dbReference type="GO" id="GO:0000287">
    <property type="term" value="F:magnesium ion binding"/>
    <property type="evidence" value="ECO:0007669"/>
    <property type="project" value="UniProtKB-ARBA"/>
</dbReference>
<evidence type="ECO:0000259" key="3">
    <source>
        <dbReference type="Pfam" id="PF01855"/>
    </source>
</evidence>
<dbReference type="SUPFAM" id="SSF53323">
    <property type="entry name" value="Pyruvate-ferredoxin oxidoreductase, PFOR, domain III"/>
    <property type="match status" value="1"/>
</dbReference>
<dbReference type="PANTHER" id="PTHR32154">
    <property type="entry name" value="PYRUVATE-FLAVODOXIN OXIDOREDUCTASE-RELATED"/>
    <property type="match status" value="1"/>
</dbReference>
<dbReference type="EMBL" id="JADIVZ010000005">
    <property type="protein sequence ID" value="MBF4162511.1"/>
    <property type="molecule type" value="Genomic_DNA"/>
</dbReference>
<dbReference type="CDD" id="cd07034">
    <property type="entry name" value="TPP_PYR_PFOR_IOR-alpha_like"/>
    <property type="match status" value="1"/>
</dbReference>
<keyword evidence="1" id="KW-0560">Oxidoreductase</keyword>
<dbReference type="Gene3D" id="3.40.920.10">
    <property type="entry name" value="Pyruvate-ferredoxin oxidoreductase, PFOR, domain III"/>
    <property type="match status" value="1"/>
</dbReference>
<comment type="caution">
    <text evidence="4">The sequence shown here is derived from an EMBL/GenBank/DDBJ whole genome shotgun (WGS) entry which is preliminary data.</text>
</comment>
<dbReference type="Gene3D" id="3.40.50.920">
    <property type="match status" value="1"/>
</dbReference>
<dbReference type="Gene3D" id="3.40.50.970">
    <property type="match status" value="1"/>
</dbReference>
<dbReference type="InterPro" id="IPR029061">
    <property type="entry name" value="THDP-binding"/>
</dbReference>
<dbReference type="RefSeq" id="WP_194503760.1">
    <property type="nucleotide sequence ID" value="NZ_JADIVZ010000005.1"/>
</dbReference>
<reference evidence="4" key="1">
    <citation type="submission" date="2020-11" db="EMBL/GenBank/DDBJ databases">
        <title>Nocardioides sp. CBS4Y-1, whole genome shotgun sequence.</title>
        <authorList>
            <person name="Tuo L."/>
        </authorList>
    </citation>
    <scope>NUCLEOTIDE SEQUENCE</scope>
    <source>
        <strain evidence="4">CBS4Y-1</strain>
    </source>
</reference>
<dbReference type="InterPro" id="IPR009014">
    <property type="entry name" value="Transketo_C/PFOR_II"/>
</dbReference>
<dbReference type="FunFam" id="3.40.50.970:FF:000022">
    <property type="entry name" value="2-oxoglutarate ferredoxin oxidoreductase alpha subunit"/>
    <property type="match status" value="1"/>
</dbReference>
<dbReference type="SUPFAM" id="SSF52922">
    <property type="entry name" value="TK C-terminal domain-like"/>
    <property type="match status" value="1"/>
</dbReference>
<name>A0A930V264_9ACTN</name>
<keyword evidence="5" id="KW-1185">Reference proteome</keyword>
<dbReference type="InterPro" id="IPR019752">
    <property type="entry name" value="Pyrv/ketoisovalerate_OxRed_cat"/>
</dbReference>
<dbReference type="InterPro" id="IPR002869">
    <property type="entry name" value="Pyrv_flavodox_OxRed_cen"/>
</dbReference>
<evidence type="ECO:0000256" key="1">
    <source>
        <dbReference type="ARBA" id="ARBA00023002"/>
    </source>
</evidence>
<dbReference type="Pfam" id="PF01855">
    <property type="entry name" value="POR_N"/>
    <property type="match status" value="1"/>
</dbReference>
<dbReference type="Pfam" id="PF01558">
    <property type="entry name" value="POR"/>
    <property type="match status" value="1"/>
</dbReference>
<dbReference type="Proteomes" id="UP000656804">
    <property type="component" value="Unassembled WGS sequence"/>
</dbReference>
<dbReference type="AlphaFoldDB" id="A0A930V264"/>
<dbReference type="InterPro" id="IPR002880">
    <property type="entry name" value="Pyrv_Fd/Flavodoxin_OxRdtase_N"/>
</dbReference>
<dbReference type="GO" id="GO:0016903">
    <property type="term" value="F:oxidoreductase activity, acting on the aldehyde or oxo group of donors"/>
    <property type="evidence" value="ECO:0007669"/>
    <property type="project" value="InterPro"/>
</dbReference>
<dbReference type="GO" id="GO:0006979">
    <property type="term" value="P:response to oxidative stress"/>
    <property type="evidence" value="ECO:0007669"/>
    <property type="project" value="TreeGrafter"/>
</dbReference>
<dbReference type="FunFam" id="3.40.920.10:FF:000002">
    <property type="entry name" value="2-oxoglutarate oxidoreductase, alpha subunit"/>
    <property type="match status" value="1"/>
</dbReference>
<proteinExistence type="predicted"/>
<dbReference type="SUPFAM" id="SSF52518">
    <property type="entry name" value="Thiamin diphosphate-binding fold (THDP-binding)"/>
    <property type="match status" value="1"/>
</dbReference>
<gene>
    <name evidence="4" type="ORF">ISG29_12500</name>
</gene>
<feature type="domain" description="Pyruvate/ketoisovalerate oxidoreductase catalytic" evidence="2">
    <location>
        <begin position="20"/>
        <end position="212"/>
    </location>
</feature>
<protein>
    <submittedName>
        <fullName evidence="4">2-oxoacid:acceptor oxidoreductase subunit alpha</fullName>
    </submittedName>
</protein>
<dbReference type="PANTHER" id="PTHR32154:SF20">
    <property type="entry name" value="2-OXOGLUTARATE OXIDOREDUCTASE SUBUNIT KORA"/>
    <property type="match status" value="1"/>
</dbReference>
<dbReference type="InterPro" id="IPR022367">
    <property type="entry name" value="2-oxoacid/accept_OxRdtase_asu"/>
</dbReference>